<sequence length="121" mass="13627">MTDTPAKKPIRTLFCCAVLQNFFDLPAADIGKVWAATGEMLKGIRDLPGVTVLGTLDDDETMVGTSPNGWPWTFYIMAEVPDRETVQAGCNLFRTIEVGEYRLWKYMRVEARLGRELVIPE</sequence>
<accession>A0A931H9T5</accession>
<organism evidence="1 2">
    <name type="scientific">Novosphingobium aureum</name>
    <dbReference type="NCBI Taxonomy" id="2792964"/>
    <lineage>
        <taxon>Bacteria</taxon>
        <taxon>Pseudomonadati</taxon>
        <taxon>Pseudomonadota</taxon>
        <taxon>Alphaproteobacteria</taxon>
        <taxon>Sphingomonadales</taxon>
        <taxon>Sphingomonadaceae</taxon>
        <taxon>Novosphingobium</taxon>
    </lineage>
</organism>
<proteinExistence type="predicted"/>
<comment type="caution">
    <text evidence="1">The sequence shown here is derived from an EMBL/GenBank/DDBJ whole genome shotgun (WGS) entry which is preliminary data.</text>
</comment>
<name>A0A931H9T5_9SPHN</name>
<dbReference type="RefSeq" id="WP_197160583.1">
    <property type="nucleotide sequence ID" value="NZ_JADZGI010000001.1"/>
</dbReference>
<dbReference type="EMBL" id="JADZGI010000001">
    <property type="protein sequence ID" value="MBH0111887.1"/>
    <property type="molecule type" value="Genomic_DNA"/>
</dbReference>
<evidence type="ECO:0008006" key="3">
    <source>
        <dbReference type="Google" id="ProtNLM"/>
    </source>
</evidence>
<evidence type="ECO:0000313" key="2">
    <source>
        <dbReference type="Proteomes" id="UP000617634"/>
    </source>
</evidence>
<dbReference type="Proteomes" id="UP000617634">
    <property type="component" value="Unassembled WGS sequence"/>
</dbReference>
<protein>
    <recommendedName>
        <fullName evidence="3">IacB</fullName>
    </recommendedName>
</protein>
<dbReference type="AlphaFoldDB" id="A0A931H9T5"/>
<keyword evidence="2" id="KW-1185">Reference proteome</keyword>
<gene>
    <name evidence="1" type="ORF">I5E68_02840</name>
</gene>
<reference evidence="1" key="1">
    <citation type="submission" date="2020-11" db="EMBL/GenBank/DDBJ databases">
        <title>Novosphingobium aureum sp. nov., a marine bacterium isolated from sediment of a salt flat.</title>
        <authorList>
            <person name="Yoo Y."/>
            <person name="Kim J.-J."/>
        </authorList>
    </citation>
    <scope>NUCLEOTIDE SEQUENCE</scope>
    <source>
        <strain evidence="1">YJ-S2-02</strain>
    </source>
</reference>
<evidence type="ECO:0000313" key="1">
    <source>
        <dbReference type="EMBL" id="MBH0111887.1"/>
    </source>
</evidence>